<comment type="subcellular location">
    <subcellularLocation>
        <location evidence="1">Membrane</location>
        <topology evidence="1">Multi-pass membrane protein</topology>
    </subcellularLocation>
</comment>
<evidence type="ECO:0000256" key="1">
    <source>
        <dbReference type="ARBA" id="ARBA00004141"/>
    </source>
</evidence>
<gene>
    <name evidence="8" type="ORF">CARG_05210</name>
</gene>
<dbReference type="AlphaFoldDB" id="U3GV37"/>
<feature type="transmembrane region" description="Helical" evidence="7">
    <location>
        <begin position="95"/>
        <end position="118"/>
    </location>
</feature>
<evidence type="ECO:0000256" key="7">
    <source>
        <dbReference type="SAM" id="Phobius"/>
    </source>
</evidence>
<dbReference type="GO" id="GO:0055085">
    <property type="term" value="P:transmembrane transport"/>
    <property type="evidence" value="ECO:0007669"/>
    <property type="project" value="InterPro"/>
</dbReference>
<evidence type="ECO:0000256" key="2">
    <source>
        <dbReference type="ARBA" id="ARBA00022448"/>
    </source>
</evidence>
<dbReference type="eggNOG" id="COG0679">
    <property type="taxonomic scope" value="Bacteria"/>
</dbReference>
<dbReference type="KEGG" id="caz:CARG_05210"/>
<dbReference type="Pfam" id="PF03547">
    <property type="entry name" value="Mem_trans"/>
    <property type="match status" value="2"/>
</dbReference>
<evidence type="ECO:0000256" key="3">
    <source>
        <dbReference type="ARBA" id="ARBA00022475"/>
    </source>
</evidence>
<feature type="transmembrane region" description="Helical" evidence="7">
    <location>
        <begin position="157"/>
        <end position="176"/>
    </location>
</feature>
<dbReference type="RefSeq" id="WP_020976332.1">
    <property type="nucleotide sequence ID" value="NC_022198.1"/>
</dbReference>
<dbReference type="PANTHER" id="PTHR36838:SF3">
    <property type="entry name" value="TRANSPORTER AUXIN EFFLUX CARRIER EC FAMILY"/>
    <property type="match status" value="1"/>
</dbReference>
<dbReference type="GeneID" id="78249821"/>
<dbReference type="Proteomes" id="UP000016943">
    <property type="component" value="Chromosome"/>
</dbReference>
<organism evidence="8 9">
    <name type="scientific">Corynebacterium argentoratense DSM 44202</name>
    <dbReference type="NCBI Taxonomy" id="1348662"/>
    <lineage>
        <taxon>Bacteria</taxon>
        <taxon>Bacillati</taxon>
        <taxon>Actinomycetota</taxon>
        <taxon>Actinomycetes</taxon>
        <taxon>Mycobacteriales</taxon>
        <taxon>Corynebacteriaceae</taxon>
        <taxon>Corynebacterium</taxon>
    </lineage>
</organism>
<evidence type="ECO:0000313" key="8">
    <source>
        <dbReference type="EMBL" id="AGU15179.1"/>
    </source>
</evidence>
<dbReference type="PATRIC" id="fig|1348662.3.peg.1023"/>
<keyword evidence="6 7" id="KW-0472">Membrane</keyword>
<dbReference type="GO" id="GO:0016020">
    <property type="term" value="C:membrane"/>
    <property type="evidence" value="ECO:0007669"/>
    <property type="project" value="UniProtKB-SubCell"/>
</dbReference>
<feature type="transmembrane region" description="Helical" evidence="7">
    <location>
        <begin position="248"/>
        <end position="269"/>
    </location>
</feature>
<feature type="transmembrane region" description="Helical" evidence="7">
    <location>
        <begin position="281"/>
        <end position="300"/>
    </location>
</feature>
<evidence type="ECO:0000256" key="4">
    <source>
        <dbReference type="ARBA" id="ARBA00022692"/>
    </source>
</evidence>
<proteinExistence type="predicted"/>
<reference evidence="8 9" key="1">
    <citation type="journal article" date="2013" name="Genome Announc.">
        <title>Whole-Genome Sequence of the Clinical Strain Corynebacterium argentoratense DSM 44202, Isolated from a Human Throat Specimen.</title>
        <authorList>
            <person name="Bomholt C."/>
            <person name="Glaub A."/>
            <person name="Gravermann K."/>
            <person name="Albersmeier A."/>
            <person name="Brinkrolf K."/>
            <person name="Ruckert C."/>
            <person name="Tauch A."/>
        </authorList>
    </citation>
    <scope>NUCLEOTIDE SEQUENCE [LARGE SCALE GENOMIC DNA]</scope>
    <source>
        <strain evidence="8">DSM 44202</strain>
    </source>
</reference>
<dbReference type="STRING" id="1348662.CARG_05210"/>
<keyword evidence="9" id="KW-1185">Reference proteome</keyword>
<name>U3GV37_9CORY</name>
<feature type="transmembrane region" description="Helical" evidence="7">
    <location>
        <begin position="188"/>
        <end position="208"/>
    </location>
</feature>
<keyword evidence="4 7" id="KW-0812">Transmembrane</keyword>
<feature type="transmembrane region" description="Helical" evidence="7">
    <location>
        <begin position="220"/>
        <end position="242"/>
    </location>
</feature>
<accession>U3GV37</accession>
<dbReference type="EMBL" id="CP006365">
    <property type="protein sequence ID" value="AGU15179.1"/>
    <property type="molecule type" value="Genomic_DNA"/>
</dbReference>
<feature type="transmembrane region" description="Helical" evidence="7">
    <location>
        <begin position="6"/>
        <end position="22"/>
    </location>
</feature>
<keyword evidence="5 7" id="KW-1133">Transmembrane helix</keyword>
<feature type="transmembrane region" description="Helical" evidence="7">
    <location>
        <begin position="61"/>
        <end position="83"/>
    </location>
</feature>
<dbReference type="InterPro" id="IPR004776">
    <property type="entry name" value="Mem_transp_PIN-like"/>
</dbReference>
<dbReference type="OrthoDB" id="5405318at2"/>
<evidence type="ECO:0000313" key="9">
    <source>
        <dbReference type="Proteomes" id="UP000016943"/>
    </source>
</evidence>
<evidence type="ECO:0008006" key="10">
    <source>
        <dbReference type="Google" id="ProtNLM"/>
    </source>
</evidence>
<feature type="transmembrane region" description="Helical" evidence="7">
    <location>
        <begin position="34"/>
        <end position="55"/>
    </location>
</feature>
<evidence type="ECO:0000256" key="5">
    <source>
        <dbReference type="ARBA" id="ARBA00022989"/>
    </source>
</evidence>
<sequence>MIGVIQGFSIIFAVIAVGYVLARLRIIGGDEQRLVLNRVAFFAATPALLFTVVAQSPVHHLFSPVIGVQALSAILTAGVFVLLSLKCFPSDKGSTVMGAASTAYVNSNNIGLPVGIYVLGNAAYVPPLLVLQLVVFTPFILALIAPGKALAAVKQAVLSPIVLATAAGLAVSMNQWSVPELIWEPLHLLGGASIPMILLSFGASLRDARPLSEPPFRRAALTGTALKVVGMPAISALLALGLGLNGDALYASVILAALPTAQNVYNYAATYQKGTVVARDVILLSTFIALPAMLIVAMVFGR</sequence>
<protein>
    <recommendedName>
        <fullName evidence="10">Permease</fullName>
    </recommendedName>
</protein>
<dbReference type="PANTHER" id="PTHR36838">
    <property type="entry name" value="AUXIN EFFLUX CARRIER FAMILY PROTEIN"/>
    <property type="match status" value="1"/>
</dbReference>
<keyword evidence="3" id="KW-1003">Cell membrane</keyword>
<dbReference type="HOGENOM" id="CLU_056175_2_2_11"/>
<keyword evidence="2" id="KW-0813">Transport</keyword>
<feature type="transmembrane region" description="Helical" evidence="7">
    <location>
        <begin position="124"/>
        <end position="145"/>
    </location>
</feature>
<evidence type="ECO:0000256" key="6">
    <source>
        <dbReference type="ARBA" id="ARBA00023136"/>
    </source>
</evidence>